<evidence type="ECO:0000313" key="2">
    <source>
        <dbReference type="EMBL" id="MBX7501684.1"/>
    </source>
</evidence>
<gene>
    <name evidence="2" type="ORF">K3181_09540</name>
</gene>
<protein>
    <recommendedName>
        <fullName evidence="4">DUF4383 domain-containing protein</fullName>
    </recommendedName>
</protein>
<dbReference type="RefSeq" id="WP_221602748.1">
    <property type="nucleotide sequence ID" value="NZ_JAIGNU010000001.1"/>
</dbReference>
<organism evidence="2 3">
    <name type="scientific">Qipengyuania mesophila</name>
    <dbReference type="NCBI Taxonomy" id="2867246"/>
    <lineage>
        <taxon>Bacteria</taxon>
        <taxon>Pseudomonadati</taxon>
        <taxon>Pseudomonadota</taxon>
        <taxon>Alphaproteobacteria</taxon>
        <taxon>Sphingomonadales</taxon>
        <taxon>Erythrobacteraceae</taxon>
        <taxon>Qipengyuania</taxon>
    </lineage>
</organism>
<feature type="transmembrane region" description="Helical" evidence="1">
    <location>
        <begin position="93"/>
        <end position="117"/>
    </location>
</feature>
<evidence type="ECO:0008006" key="4">
    <source>
        <dbReference type="Google" id="ProtNLM"/>
    </source>
</evidence>
<name>A0ABS7JVT5_9SPHN</name>
<proteinExistence type="predicted"/>
<dbReference type="Proteomes" id="UP000782554">
    <property type="component" value="Unassembled WGS sequence"/>
</dbReference>
<evidence type="ECO:0000313" key="3">
    <source>
        <dbReference type="Proteomes" id="UP000782554"/>
    </source>
</evidence>
<feature type="transmembrane region" description="Helical" evidence="1">
    <location>
        <begin position="56"/>
        <end position="81"/>
    </location>
</feature>
<reference evidence="2 3" key="1">
    <citation type="submission" date="2021-08" db="EMBL/GenBank/DDBJ databases">
        <title>Comparative Genomics Analysis of the Genus Qipengyuania Reveals Extensive Genetic Diversity and Metabolic Versatility, Including the Description of Fifteen Novel Species.</title>
        <authorList>
            <person name="Liu Y."/>
        </authorList>
    </citation>
    <scope>NUCLEOTIDE SEQUENCE [LARGE SCALE GENOMIC DNA]</scope>
    <source>
        <strain evidence="2 3">YG27</strain>
    </source>
</reference>
<feature type="transmembrane region" description="Helical" evidence="1">
    <location>
        <begin position="123"/>
        <end position="141"/>
    </location>
</feature>
<keyword evidence="1" id="KW-1133">Transmembrane helix</keyword>
<comment type="caution">
    <text evidence="2">The sequence shown here is derived from an EMBL/GenBank/DDBJ whole genome shotgun (WGS) entry which is preliminary data.</text>
</comment>
<keyword evidence="3" id="KW-1185">Reference proteome</keyword>
<dbReference type="EMBL" id="JAIGNU010000001">
    <property type="protein sequence ID" value="MBX7501684.1"/>
    <property type="molecule type" value="Genomic_DNA"/>
</dbReference>
<feature type="transmembrane region" description="Helical" evidence="1">
    <location>
        <begin position="7"/>
        <end position="27"/>
    </location>
</feature>
<sequence>MKTGIVGGLVAGLIFVLVEMILVPTVGGGSAFGPPRMIAAIAMGEEVLPPPATFDAGIFTVGMLVHFALSAVLGVIFALFINRFQRVFAAKIGAGLVFGLLVYLVNFYGLTALYPWFEMARNAITIVAHLIFGGVLGWWMSAKSVAV</sequence>
<accession>A0ABS7JVT5</accession>
<keyword evidence="1" id="KW-0472">Membrane</keyword>
<evidence type="ECO:0000256" key="1">
    <source>
        <dbReference type="SAM" id="Phobius"/>
    </source>
</evidence>
<keyword evidence="1" id="KW-0812">Transmembrane</keyword>